<dbReference type="Gene3D" id="2.160.20.10">
    <property type="entry name" value="Single-stranded right-handed beta-helix, Pectin lyase-like"/>
    <property type="match status" value="2"/>
</dbReference>
<proteinExistence type="predicted"/>
<name>V5E0X6_9GAMM</name>
<accession>V5E0X6</accession>
<dbReference type="eggNOG" id="COG3210">
    <property type="taxonomic scope" value="Bacteria"/>
</dbReference>
<organism evidence="3 4">
    <name type="scientific">Methyloglobulus morosus KoM1</name>
    <dbReference type="NCBI Taxonomy" id="1116472"/>
    <lineage>
        <taxon>Bacteria</taxon>
        <taxon>Pseudomonadati</taxon>
        <taxon>Pseudomonadota</taxon>
        <taxon>Gammaproteobacteria</taxon>
        <taxon>Methylococcales</taxon>
        <taxon>Methylococcaceae</taxon>
        <taxon>Methyloglobulus</taxon>
    </lineage>
</organism>
<gene>
    <name evidence="3" type="ORF">MGMO_30c00010</name>
</gene>
<dbReference type="RefSeq" id="WP_023493789.1">
    <property type="nucleotide sequence ID" value="NZ_AYLO01000030.1"/>
</dbReference>
<dbReference type="PATRIC" id="fig|1116472.3.peg.917"/>
<evidence type="ECO:0000313" key="4">
    <source>
        <dbReference type="Proteomes" id="UP000017842"/>
    </source>
</evidence>
<evidence type="ECO:0000256" key="1">
    <source>
        <dbReference type="SAM" id="MobiDB-lite"/>
    </source>
</evidence>
<sequence>MSPKTQLNHNLTAENVFRLKPLSAYIRALIAGGLLAGTVSPCYAELPVPVAPLPVPFAGSGFVSSGSADWSNPNRNTLKVNQHSDKAILNWHGFDVGKGNTVKFAQPSSSSIALNRINQQTNASQIFGTITANGQIYLVNPNGFVFGKGSVVNTGALVASALNISDDAFTKGLIRVYDQNKNNGLDQAALNGTDPATKVNPNASITVDAGAKIHAGKNGSIILAAPKVTNYGSVSADQQGQILMVASKDKVYLQPASQDSPFAGLLVEVETGGQVSNMKGGDVTVRQGNITLAGFAVKQAGNLTATTSVNINGSIRLLAREARDLANTVENSLKATNTTRTTASNDGLGKESQVVFDKNSSTNILADRDGALAIDEQTQKPSYVEASANKIKMESGSAITVPAGKVNLIATSNNAIPYPDNTLTFLNGSSGRIYLDSGSRIDVSGTKNVTAPMSRNVAEVSVQSFNLRNAPYQKGGVLQGKTVKVDVRNANDIKILDAKSAGAGIKRGIDERLTKGGEINLSSSGDVVVNNGAVTDISGGTVRYKSGYIDTTKLLSSTGQLVDISVADPNERYVSIFGTVTRDHPKWGVTEKWNVLDSIGTGHVERGYTEGKDAGSLNIETPLLSWNGQLIAGSVSSIYQRKNPASGGTFSFNDKNLETPDGTVYFSKQDVLFQFDQSLQAIAFEGEGVGKDFPKKADGQPVDLVLPTTLVNQSGISNVTVKTGGKTTFADDAALSMPIKSKLTVEASGIDINSSIYAAGGELNFKSVNFGEPKSGFINIASSAQLDVSGRWVNDYLKDPSAILTEPVVIDGGQVNLQSDRDLSFNTGATIKADGGAWLGRDGDTLTSGKAGSITLAAGTPLLQGVVHLDGLLSAYGLYGDKGQGGELTLASSNIVVGGNGSEKDTLNLGVSDGKFDFAPLFGFSKLTLKSKPGTVTVKSGVDLNLVTQNRVFTDKETGSKSLSNFSPSGQQSPRAFRDVPSAKSLDGFTEVAVLPEHLRKPINLSLDGLTGVTLETGSSIRTDKKSTVDIVSSNLGKGIYIDGLLEARSGSIDITLKADRDNLYDPNQSIWLGKHANLITQGTSLLNPVDRFGRVQGDILSGGDVTIDAQRGYVVLEEGSKIDVSGTSTRVDVPVPNSTRSPGFTAQGGQFAKRDIGSDAGAISLTAAEGIVLDGSFNAHAGSSTNRGGRLELNLDRNNRNEDITSSYPLNALTINVVDKDQKILADTARFNAPLPGNLIGQATLSSQEVMEAGIDDLHLSLPAQFDLSTGNPRLPGEIRFMGDVNLKTASSIALDAQRVAWAGLNNVATGVVNLDTAFLELGSSSIGNTDNATPTLGGGIFNASANWTQLTGSLLATGFNHINLNSQHDIRAVGVALPGQRSYTGSLTTAANLNLSASQIYPSTLSHYAFTVTNPDGQLTINRSGATDSTPLSAAGELTLTASVINQNGILKAPLGTIELDAKSSLSFGSGSLTSVSGDGKTVPLGVLFNNVWTYPLRGINNLVFNELPDNTPLGEKHLVFKSPDIVFNSGSVVDASGGGNLQTYEFQPGIGGEFDYLDPSSIVPDKSSYQGGFAILPSLSSSLAPYDHKFSANFGVNGNFATHAGAQVYLSGTKSLPAGKYTILPSQYALLPGAYLITPQGSKARDQIATTFTKVGLPIVSGYQAFAGSNVRDSRLSGFLVETRNQVMKRSEYNIQTANSFFAQRAESKGTNVPLLPADSGQISIDASTRLILDGQFNVAAQNGRGAKLDISAQDKNIDIVNQLNPVGSTGTLQILDQQLSKLHVDSLLLGGKRQFDNVTGNTNLTVTTNNVTFNQGTHLQALDIVAAGKNSVAVKNGASISSSGQVNTGESVYNVVGDSALLRVSADKQITVNRTYPSGSTPGTSGDLLVEQGAVLSASKSMLLDASKSTVLNGDIAMKGGALSLTANDINIGEFAGQQGNSLNLTSQKLASFTVDDFVLKSRGSINFFGNVGKPDGSALQFNNLVLDAKALSGYENAGKSAKLQANTILVQNSSGIAATQLGTGTGTLDLIANQYSQGGGTFGLDGFSAVNIAAAKQFTGIGNSTMNIASDLNLTAGLITTTGGHSLDINATGHNVAINGNGNAGQPISNEFGGRVSVDANSIALNNAHVLLPSGALKLTAQTGDILVNGKTDINLAGRAVGFADIFDYTPGGTFTADAKHGLVALAAESNLDVSTGGGTASGGNLIFKAPEKTLDLLGNIKATGASANIDVANFSLTASFDSLMNKLASAGVSNSLYFRTHNADIIQAAGNQIKANSVTLVADKGAIDLSGVLNADGAKAGGAINLYAGGKITLENGSLLTAKGSEKGGKVMLSSVDSLTPDLSGIELKSGSTIDVSGSNANTGGEVILSALRTADNTNVNIKPIAGSVIGASQFFAEGVKKYSNADIGDDGSIDSADIDKINGETSSYMTAAAQNVATTLGSGIRLRPGVEIDYTGDLTLAIGNDWDFSSQRFGQNQDIAGSLIVRASNNLNINSSIKDGFDAAGNLQTGDSWSFQLVSGADLNSADKFATINNSGIANALTIGPNTSVHTGSGDIKLASGGDFVLTNHTSTVYSAGRADINNPFGSLDGLQNLDYSLPGEPFITTEKLIGEYPINGGDVLIRAGGQINGATSNQFLTEWLSRQGDTSPKDFAGENHLTAWAVDAHLFRQNIGSFGGGNVDIAASGDINDLSVMMPTTGKQQGHDVAHNSVVVEGGGQMRVNAGGNINGGAFFVGKGEGSISAGVAIKGSEANSTYAFKTGPQLLLSGDRSDPVNGDSNLSLSAGQGISIAATSDAMIIGPNFLGARFYSYTDNSRLALRSLSGDVHVNSDIGTFEAFGFDPDDKNLESIIQSVFPASLDVTAFNGDVVFDKDIVLFPSPVANINILARQSIHSNTGQSSIIMSDANVKNLPSVASPLTAGDLNLSAVALNFDTALINTGKSISGANDRSVIHAPAPVHSQDNVPARFISQEGDINSVQINLPKQAIIEAGRDLKNSPVIIQQINPNDASLISAKRDIIYDTSLDRDGNLDSLKDLFNRIEIAGPGDVTVKTGRNFDLGASDGLSTVGNLLNSNLSSKGASLDVLVGLNGGTPDYAGFISKYQTNVLYAEKFNQAKNVITEFMRQRSGNAALSVADAFNSFKSLNKDQALPIQAQLNALLSQVFFNELKVAGSASAEDKSVGNKGGYDAIDTLFPGNNWKGDLRVFFSKLKTVSGGDINLYAPGGQVNAGLAVAPSGQGEKTADKLGIVAEKEGQINAFVKDDFIVNSSRLFTLGGGDILIWSSDGDIDAGKGAKSALSVSPSIPFFDDKGVLRIPPTTITSGSGIRTASSGELTSDVSSPRRKRLSIDITPEKAGDLFLIAPKGVVDAGEAGIAGNNVTISATAVIGANNIQVGGISAGVPQPPPSAAAGLTGTSNLSAGVTQVAEASVAANNKDSQIRNAVLGLVSVDILGFGE</sequence>
<protein>
    <submittedName>
        <fullName evidence="3">Hemagglutinin-like protein</fullName>
    </submittedName>
</protein>
<dbReference type="Pfam" id="PF12545">
    <property type="entry name" value="DUF3739"/>
    <property type="match status" value="1"/>
</dbReference>
<dbReference type="InterPro" id="IPR050909">
    <property type="entry name" value="Bact_Autotransporter_VF"/>
</dbReference>
<dbReference type="PANTHER" id="PTHR12338">
    <property type="entry name" value="AUTOTRANSPORTER"/>
    <property type="match status" value="1"/>
</dbReference>
<dbReference type="InterPro" id="IPR011050">
    <property type="entry name" value="Pectin_lyase_fold/virulence"/>
</dbReference>
<keyword evidence="4" id="KW-1185">Reference proteome</keyword>
<evidence type="ECO:0000313" key="3">
    <source>
        <dbReference type="EMBL" id="ESS73206.1"/>
    </source>
</evidence>
<dbReference type="Pfam" id="PF05860">
    <property type="entry name" value="TPS"/>
    <property type="match status" value="1"/>
</dbReference>
<dbReference type="SUPFAM" id="SSF51126">
    <property type="entry name" value="Pectin lyase-like"/>
    <property type="match status" value="1"/>
</dbReference>
<feature type="region of interest" description="Disordered" evidence="1">
    <location>
        <begin position="1128"/>
        <end position="1152"/>
    </location>
</feature>
<dbReference type="EMBL" id="AYLO01000030">
    <property type="protein sequence ID" value="ESS73206.1"/>
    <property type="molecule type" value="Genomic_DNA"/>
</dbReference>
<dbReference type="Proteomes" id="UP000017842">
    <property type="component" value="Unassembled WGS sequence"/>
</dbReference>
<feature type="domain" description="Filamentous haemagglutinin FhaB/tRNA nuclease CdiA-like TPS" evidence="2">
    <location>
        <begin position="59"/>
        <end position="168"/>
    </location>
</feature>
<feature type="compositionally biased region" description="Polar residues" evidence="1">
    <location>
        <begin position="960"/>
        <end position="974"/>
    </location>
</feature>
<comment type="caution">
    <text evidence="3">The sequence shown here is derived from an EMBL/GenBank/DDBJ whole genome shotgun (WGS) entry which is preliminary data.</text>
</comment>
<dbReference type="STRING" id="1116472.MGMO_30c00010"/>
<dbReference type="InterPro" id="IPR012334">
    <property type="entry name" value="Pectin_lyas_fold"/>
</dbReference>
<dbReference type="OrthoDB" id="218680at2"/>
<dbReference type="InterPro" id="IPR021026">
    <property type="entry name" value="Filamn_hemagglutn_DUF3739"/>
</dbReference>
<dbReference type="SMART" id="SM00912">
    <property type="entry name" value="Haemagg_act"/>
    <property type="match status" value="1"/>
</dbReference>
<reference evidence="3 4" key="1">
    <citation type="journal article" date="2013" name="Genome Announc.">
        <title>Draft Genome Sequence of the Methanotrophic Gammaproteobacterium Methyloglobulus morosus DSM 22980 Strain KoM1.</title>
        <authorList>
            <person name="Poehlein A."/>
            <person name="Deutzmann J.S."/>
            <person name="Daniel R."/>
            <person name="Simeonova D.D."/>
        </authorList>
    </citation>
    <scope>NUCLEOTIDE SEQUENCE [LARGE SCALE GENOMIC DNA]</scope>
    <source>
        <strain evidence="3 4">KoM1</strain>
    </source>
</reference>
<dbReference type="PANTHER" id="PTHR12338:SF5">
    <property type="entry name" value="ANTIGEN 43-RELATED"/>
    <property type="match status" value="1"/>
</dbReference>
<dbReference type="NCBIfam" id="TIGR01901">
    <property type="entry name" value="adhes_NPXG"/>
    <property type="match status" value="1"/>
</dbReference>
<evidence type="ECO:0000259" key="2">
    <source>
        <dbReference type="SMART" id="SM00912"/>
    </source>
</evidence>
<feature type="compositionally biased region" description="Polar residues" evidence="1">
    <location>
        <begin position="1128"/>
        <end position="1149"/>
    </location>
</feature>
<feature type="region of interest" description="Disordered" evidence="1">
    <location>
        <begin position="958"/>
        <end position="977"/>
    </location>
</feature>
<dbReference type="InterPro" id="IPR008638">
    <property type="entry name" value="FhaB/CdiA-like_TPS"/>
</dbReference>